<dbReference type="GO" id="GO:0008832">
    <property type="term" value="F:dGTPase activity"/>
    <property type="evidence" value="ECO:0007669"/>
    <property type="project" value="TreeGrafter"/>
</dbReference>
<dbReference type="InterPro" id="IPR006674">
    <property type="entry name" value="HD_domain"/>
</dbReference>
<dbReference type="PANTHER" id="PTHR11373:SF4">
    <property type="entry name" value="DEOXYNUCLEOSIDE TRIPHOSPHATE TRIPHOSPHOHYDROLASE SAMHD1"/>
    <property type="match status" value="1"/>
</dbReference>
<dbReference type="STRING" id="1917485.BOO69_02735"/>
<dbReference type="SUPFAM" id="SSF109604">
    <property type="entry name" value="HD-domain/PDEase-like"/>
    <property type="match status" value="1"/>
</dbReference>
<name>A0A1J0WDQ8_9RHOB</name>
<feature type="domain" description="HD/PDEase" evidence="1">
    <location>
        <begin position="67"/>
        <end position="302"/>
    </location>
</feature>
<dbReference type="PANTHER" id="PTHR11373">
    <property type="entry name" value="DEOXYNUCLEOSIDE TRIPHOSPHATE TRIPHOSPHOHYDROLASE"/>
    <property type="match status" value="1"/>
</dbReference>
<dbReference type="KEGG" id="suam:BOO69_02735"/>
<evidence type="ECO:0000313" key="2">
    <source>
        <dbReference type="EMBL" id="APE42453.1"/>
    </source>
</evidence>
<dbReference type="EMBL" id="CP018076">
    <property type="protein sequence ID" value="APE42453.1"/>
    <property type="molecule type" value="Genomic_DNA"/>
</dbReference>
<dbReference type="CDD" id="cd00077">
    <property type="entry name" value="HDc"/>
    <property type="match status" value="1"/>
</dbReference>
<gene>
    <name evidence="2" type="ORF">BOO69_02735</name>
</gene>
<evidence type="ECO:0000313" key="3">
    <source>
        <dbReference type="Proteomes" id="UP000181897"/>
    </source>
</evidence>
<reference evidence="2 3" key="1">
    <citation type="submission" date="2016-11" db="EMBL/GenBank/DDBJ databases">
        <title>Complete genome sequence of Sulfitobacter sp. AM1-D1, a toxic bacteria associated with marine dinoflagellate Alexandrium minutum in East China Sea.</title>
        <authorList>
            <person name="Yang Q."/>
            <person name="Zhang X."/>
            <person name="Tian X."/>
        </authorList>
    </citation>
    <scope>NUCLEOTIDE SEQUENCE [LARGE SCALE GENOMIC DNA]</scope>
    <source>
        <strain evidence="2 3">AM1-D1</strain>
    </source>
</reference>
<dbReference type="AlphaFoldDB" id="A0A1J0WDQ8"/>
<dbReference type="Proteomes" id="UP000181897">
    <property type="component" value="Chromosome"/>
</dbReference>
<protein>
    <recommendedName>
        <fullName evidence="1">HD/PDEase domain-containing protein</fullName>
    </recommendedName>
</protein>
<evidence type="ECO:0000259" key="1">
    <source>
        <dbReference type="SMART" id="SM00471"/>
    </source>
</evidence>
<sequence>MWNSAERLEVEPWASVDAFRSGTSHAFDDPLVAALMSLAPLKRLKGIGFLGAIDYLRHGSGRAGHRRRHNRLEHSLGVAHLANVYAREVGLPDNRRRLLLAASLLHDVGHGPLSHTLEPVFSDAFGIDHHSVTRDLITGDRRAGLGIAEVLAAEQVDIEEVLALIDGEHDGDVGFLFSNQINLDTLEGIMRCRAFIAPRPAYRGAERIALLWARGDHTAEGAFDEFWRLKHDIYTLFIGGPAGAALDTLAQTYMREHLSQFSPDDFLISETMLLRRHSELHGYLKVAARSQEKLREVVPKGWLRAPVERRRREFFIEKDTRLVNNAAINFRYRQTKTRSATTLADLLD</sequence>
<proteinExistence type="predicted"/>
<dbReference type="Pfam" id="PF01966">
    <property type="entry name" value="HD"/>
    <property type="match status" value="1"/>
</dbReference>
<dbReference type="GO" id="GO:0006203">
    <property type="term" value="P:dGTP catabolic process"/>
    <property type="evidence" value="ECO:0007669"/>
    <property type="project" value="TreeGrafter"/>
</dbReference>
<dbReference type="Gene3D" id="1.10.3210.10">
    <property type="entry name" value="Hypothetical protein af1432"/>
    <property type="match status" value="1"/>
</dbReference>
<accession>A0A1J0WDQ8</accession>
<organism evidence="2 3">
    <name type="scientific">Sulfitobacter alexandrii</name>
    <dbReference type="NCBI Taxonomy" id="1917485"/>
    <lineage>
        <taxon>Bacteria</taxon>
        <taxon>Pseudomonadati</taxon>
        <taxon>Pseudomonadota</taxon>
        <taxon>Alphaproteobacteria</taxon>
        <taxon>Rhodobacterales</taxon>
        <taxon>Roseobacteraceae</taxon>
        <taxon>Sulfitobacter</taxon>
    </lineage>
</organism>
<dbReference type="InterPro" id="IPR050135">
    <property type="entry name" value="dGTPase-like"/>
</dbReference>
<dbReference type="SMART" id="SM00471">
    <property type="entry name" value="HDc"/>
    <property type="match status" value="1"/>
</dbReference>
<keyword evidence="3" id="KW-1185">Reference proteome</keyword>
<dbReference type="InterPro" id="IPR003607">
    <property type="entry name" value="HD/PDEase_dom"/>
</dbReference>